<evidence type="ECO:0000313" key="3">
    <source>
        <dbReference type="Proteomes" id="UP000670092"/>
    </source>
</evidence>
<keyword evidence="1" id="KW-0812">Transmembrane</keyword>
<dbReference type="VEuPathDB" id="FungiDB:I7I52_04494"/>
<reference evidence="2 3" key="1">
    <citation type="submission" date="2021-01" db="EMBL/GenBank/DDBJ databases">
        <title>Chromosome-level genome assembly of a human fungal pathogen reveals clustering of transcriptionally co-regulated genes.</title>
        <authorList>
            <person name="Voorhies M."/>
            <person name="Cohen S."/>
            <person name="Shea T.P."/>
            <person name="Petrus S."/>
            <person name="Munoz J.F."/>
            <person name="Poplawski S."/>
            <person name="Goldman W.E."/>
            <person name="Michael T."/>
            <person name="Cuomo C.A."/>
            <person name="Sil A."/>
            <person name="Beyhan S."/>
        </authorList>
    </citation>
    <scope>NUCLEOTIDE SEQUENCE [LARGE SCALE GENOMIC DNA]</scope>
    <source>
        <strain evidence="2 3">G184AR</strain>
    </source>
</reference>
<accession>A0A8H7YNF3</accession>
<organism evidence="2 3">
    <name type="scientific">Ajellomyces capsulatus</name>
    <name type="common">Darling's disease fungus</name>
    <name type="synonym">Histoplasma capsulatum</name>
    <dbReference type="NCBI Taxonomy" id="5037"/>
    <lineage>
        <taxon>Eukaryota</taxon>
        <taxon>Fungi</taxon>
        <taxon>Dikarya</taxon>
        <taxon>Ascomycota</taxon>
        <taxon>Pezizomycotina</taxon>
        <taxon>Eurotiomycetes</taxon>
        <taxon>Eurotiomycetidae</taxon>
        <taxon>Onygenales</taxon>
        <taxon>Ajellomycetaceae</taxon>
        <taxon>Histoplasma</taxon>
    </lineage>
</organism>
<dbReference type="Proteomes" id="UP000670092">
    <property type="component" value="Unassembled WGS sequence"/>
</dbReference>
<dbReference type="AlphaFoldDB" id="A0A8H7YNF3"/>
<sequence length="70" mass="8249">MISERIVIDSDIVISSSTVSIVLKSLIFFYTSNPSLWHFLYNHQTVQIKRFINSILISTFNKLVSYFERF</sequence>
<protein>
    <submittedName>
        <fullName evidence="2">Uncharacterized protein</fullName>
    </submittedName>
</protein>
<feature type="transmembrane region" description="Helical" evidence="1">
    <location>
        <begin position="12"/>
        <end position="31"/>
    </location>
</feature>
<evidence type="ECO:0000256" key="1">
    <source>
        <dbReference type="SAM" id="Phobius"/>
    </source>
</evidence>
<evidence type="ECO:0000313" key="2">
    <source>
        <dbReference type="EMBL" id="KAG5293243.1"/>
    </source>
</evidence>
<name>A0A8H7YNF3_AJECA</name>
<comment type="caution">
    <text evidence="2">The sequence shown here is derived from an EMBL/GenBank/DDBJ whole genome shotgun (WGS) entry which is preliminary data.</text>
</comment>
<gene>
    <name evidence="2" type="ORF">I7I52_04494</name>
</gene>
<dbReference type="EMBL" id="JAEVHI010000004">
    <property type="protein sequence ID" value="KAG5293243.1"/>
    <property type="molecule type" value="Genomic_DNA"/>
</dbReference>
<proteinExistence type="predicted"/>
<keyword evidence="1" id="KW-0472">Membrane</keyword>
<keyword evidence="1" id="KW-1133">Transmembrane helix</keyword>